<dbReference type="InterPro" id="IPR015943">
    <property type="entry name" value="WD40/YVTN_repeat-like_dom_sf"/>
</dbReference>
<dbReference type="AlphaFoldDB" id="A0A2H5F107"/>
<gene>
    <name evidence="3" type="ORF">CX676_14515</name>
</gene>
<dbReference type="InterPro" id="IPR014567">
    <property type="entry name" value="UCP031900"/>
</dbReference>
<dbReference type="OrthoDB" id="9798693at2"/>
<dbReference type="Gene3D" id="2.130.10.10">
    <property type="entry name" value="YVTN repeat-like/Quinoprotein amine dehydrogenase"/>
    <property type="match status" value="1"/>
</dbReference>
<dbReference type="Proteomes" id="UP000234530">
    <property type="component" value="Chromosome"/>
</dbReference>
<proteinExistence type="predicted"/>
<name>A0A2H5F107_9RHOB</name>
<feature type="signal peptide" evidence="1">
    <location>
        <begin position="1"/>
        <end position="28"/>
    </location>
</feature>
<reference evidence="3 4" key="1">
    <citation type="journal article" date="2013" name="Antonie Van Leeuwenhoek">
        <title>Paracoccus zhejiangensis sp. nov., isolated from activated sludge in wastewater-treatment system.</title>
        <authorList>
            <person name="Wu Z.G."/>
            <person name="Zhang D.F."/>
            <person name="Liu Y.L."/>
            <person name="Wang F."/>
            <person name="Jiang X."/>
            <person name="Li C."/>
            <person name="Li S.P."/>
            <person name="Hong Q."/>
            <person name="Li W.J."/>
        </authorList>
    </citation>
    <scope>NUCLEOTIDE SEQUENCE [LARGE SCALE GENOMIC DNA]</scope>
    <source>
        <strain evidence="3 4">J6</strain>
    </source>
</reference>
<feature type="chain" id="PRO_5014153714" description="Phytase-like domain-containing protein" evidence="1">
    <location>
        <begin position="29"/>
        <end position="302"/>
    </location>
</feature>
<accession>A0A2H5F107</accession>
<dbReference type="EMBL" id="CP025430">
    <property type="protein sequence ID" value="AUH65234.1"/>
    <property type="molecule type" value="Genomic_DNA"/>
</dbReference>
<keyword evidence="1" id="KW-0732">Signal</keyword>
<dbReference type="SUPFAM" id="SSF101898">
    <property type="entry name" value="NHL repeat"/>
    <property type="match status" value="1"/>
</dbReference>
<sequence>MPGYRHSALGLLGTFLTVLMAAASPAVAASLDYVATYVWSSPQEDPDFGGFSGLEISDDGLGFHALSDRAFLYWGSIDRDASGRIRGMNIAGRSHLADSKGNPLPPGRTGDSEGLALAQDGTIWVSFEGLDRLARYDTPDQPAKRIRKPPPEARLRVNSGMEALAIQPDGTLLTMPERSGAEGRPFPVLRYRDGQWDQPFEISRDGDWLPVGADIGPDGRLYLLERSFHGILGFASRVRRFDLGPDSISAGEVLLTTRPLQYDNLEGLSVWSDGQGIRLTMISDDNFLFVQRTELVEYRLRE</sequence>
<dbReference type="Pfam" id="PF13449">
    <property type="entry name" value="Phytase-like"/>
    <property type="match status" value="1"/>
</dbReference>
<dbReference type="KEGG" id="pzh:CX676_14515"/>
<evidence type="ECO:0000256" key="1">
    <source>
        <dbReference type="SAM" id="SignalP"/>
    </source>
</evidence>
<protein>
    <recommendedName>
        <fullName evidence="2">Phytase-like domain-containing protein</fullName>
    </recommendedName>
</protein>
<evidence type="ECO:0000313" key="3">
    <source>
        <dbReference type="EMBL" id="AUH65234.1"/>
    </source>
</evidence>
<organism evidence="3 4">
    <name type="scientific">Paracoccus zhejiangensis</name>
    <dbReference type="NCBI Taxonomy" id="1077935"/>
    <lineage>
        <taxon>Bacteria</taxon>
        <taxon>Pseudomonadati</taxon>
        <taxon>Pseudomonadota</taxon>
        <taxon>Alphaproteobacteria</taxon>
        <taxon>Rhodobacterales</taxon>
        <taxon>Paracoccaceae</taxon>
        <taxon>Paracoccus</taxon>
    </lineage>
</organism>
<evidence type="ECO:0000259" key="2">
    <source>
        <dbReference type="Pfam" id="PF13449"/>
    </source>
</evidence>
<feature type="domain" description="Phytase-like" evidence="2">
    <location>
        <begin position="47"/>
        <end position="287"/>
    </location>
</feature>
<evidence type="ECO:0000313" key="4">
    <source>
        <dbReference type="Proteomes" id="UP000234530"/>
    </source>
</evidence>
<dbReference type="InterPro" id="IPR027372">
    <property type="entry name" value="Phytase-like_dom"/>
</dbReference>
<dbReference type="PIRSF" id="PIRSF031900">
    <property type="entry name" value="UCP031900"/>
    <property type="match status" value="1"/>
</dbReference>
<keyword evidence="4" id="KW-1185">Reference proteome</keyword>